<dbReference type="EMBL" id="JAAMPJ010000016">
    <property type="protein sequence ID" value="NGY65408.1"/>
    <property type="molecule type" value="Genomic_DNA"/>
</dbReference>
<name>A0A7C9RXL5_9PSEU</name>
<organism evidence="1 2">
    <name type="scientific">Lentzea alba</name>
    <dbReference type="NCBI Taxonomy" id="2714351"/>
    <lineage>
        <taxon>Bacteria</taxon>
        <taxon>Bacillati</taxon>
        <taxon>Actinomycetota</taxon>
        <taxon>Actinomycetes</taxon>
        <taxon>Pseudonocardiales</taxon>
        <taxon>Pseudonocardiaceae</taxon>
        <taxon>Lentzea</taxon>
    </lineage>
</organism>
<gene>
    <name evidence="1" type="ORF">G7043_41595</name>
</gene>
<reference evidence="1 2" key="1">
    <citation type="submission" date="2020-03" db="EMBL/GenBank/DDBJ databases">
        <title>Isolation and identification of active actinomycetes.</title>
        <authorList>
            <person name="Sun X."/>
        </authorList>
    </citation>
    <scope>NUCLEOTIDE SEQUENCE [LARGE SCALE GENOMIC DNA]</scope>
    <source>
        <strain evidence="1 2">NEAU-D13</strain>
    </source>
</reference>
<evidence type="ECO:0000313" key="2">
    <source>
        <dbReference type="Proteomes" id="UP000481360"/>
    </source>
</evidence>
<accession>A0A7C9RXL5</accession>
<protein>
    <submittedName>
        <fullName evidence="1">Uncharacterized protein</fullName>
    </submittedName>
</protein>
<dbReference type="Proteomes" id="UP000481360">
    <property type="component" value="Unassembled WGS sequence"/>
</dbReference>
<proteinExistence type="predicted"/>
<comment type="caution">
    <text evidence="1">The sequence shown here is derived from an EMBL/GenBank/DDBJ whole genome shotgun (WGS) entry which is preliminary data.</text>
</comment>
<sequence length="62" mass="6924">MMIPLDALALRERALQASRGEPLAAYPINLVEVLDASELSFRRVVAVGWLRACERFPRLSGK</sequence>
<keyword evidence="2" id="KW-1185">Reference proteome</keyword>
<dbReference type="RefSeq" id="WP_166054240.1">
    <property type="nucleotide sequence ID" value="NZ_JAAMPJ010000016.1"/>
</dbReference>
<dbReference type="AlphaFoldDB" id="A0A7C9RXL5"/>
<evidence type="ECO:0000313" key="1">
    <source>
        <dbReference type="EMBL" id="NGY65408.1"/>
    </source>
</evidence>